<dbReference type="GO" id="GO:0006508">
    <property type="term" value="P:proteolysis"/>
    <property type="evidence" value="ECO:0007669"/>
    <property type="project" value="UniProtKB-KW"/>
</dbReference>
<dbReference type="SUPFAM" id="SSF101821">
    <property type="entry name" value="Aminopeptidase/glucanase lid domain"/>
    <property type="match status" value="1"/>
</dbReference>
<dbReference type="PANTHER" id="PTHR28570">
    <property type="entry name" value="ASPARTYL AMINOPEPTIDASE"/>
    <property type="match status" value="1"/>
</dbReference>
<organism evidence="12 13">
    <name type="scientific">Phaseolus angularis</name>
    <name type="common">Azuki bean</name>
    <name type="synonym">Vigna angularis</name>
    <dbReference type="NCBI Taxonomy" id="3914"/>
    <lineage>
        <taxon>Eukaryota</taxon>
        <taxon>Viridiplantae</taxon>
        <taxon>Streptophyta</taxon>
        <taxon>Embryophyta</taxon>
        <taxon>Tracheophyta</taxon>
        <taxon>Spermatophyta</taxon>
        <taxon>Magnoliopsida</taxon>
        <taxon>eudicotyledons</taxon>
        <taxon>Gunneridae</taxon>
        <taxon>Pentapetalae</taxon>
        <taxon>rosids</taxon>
        <taxon>fabids</taxon>
        <taxon>Fabales</taxon>
        <taxon>Fabaceae</taxon>
        <taxon>Papilionoideae</taxon>
        <taxon>50 kb inversion clade</taxon>
        <taxon>NPAAA clade</taxon>
        <taxon>indigoferoid/millettioid clade</taxon>
        <taxon>Phaseoleae</taxon>
        <taxon>Vigna</taxon>
    </lineage>
</organism>
<comment type="catalytic activity">
    <reaction evidence="1">
        <text>Release of an N-terminal aspartate or glutamate from a peptide, with a preference for aspartate.</text>
        <dbReference type="EC" id="3.4.11.21"/>
    </reaction>
</comment>
<comment type="similarity">
    <text evidence="3 11">Belongs to the peptidase M18 family.</text>
</comment>
<keyword evidence="10 11" id="KW-0482">Metalloprotease</keyword>
<evidence type="ECO:0000256" key="6">
    <source>
        <dbReference type="ARBA" id="ARBA00022670"/>
    </source>
</evidence>
<evidence type="ECO:0000256" key="10">
    <source>
        <dbReference type="ARBA" id="ARBA00023049"/>
    </source>
</evidence>
<keyword evidence="7 11" id="KW-0479">Metal-binding</keyword>
<evidence type="ECO:0000256" key="8">
    <source>
        <dbReference type="ARBA" id="ARBA00022801"/>
    </source>
</evidence>
<dbReference type="PANTHER" id="PTHR28570:SF3">
    <property type="entry name" value="ASPARTYL AMINOPEPTIDASE"/>
    <property type="match status" value="1"/>
</dbReference>
<keyword evidence="5 11" id="KW-0031">Aminopeptidase</keyword>
<gene>
    <name evidence="12" type="ORF">HKW66_Vig0191100</name>
</gene>
<evidence type="ECO:0000256" key="11">
    <source>
        <dbReference type="RuleBase" id="RU004386"/>
    </source>
</evidence>
<comment type="cofactor">
    <cofactor evidence="2">
        <name>Zn(2+)</name>
        <dbReference type="ChEBI" id="CHEBI:29105"/>
    </cofactor>
</comment>
<evidence type="ECO:0000313" key="13">
    <source>
        <dbReference type="Proteomes" id="UP000743370"/>
    </source>
</evidence>
<sequence length="571" mass="63273">MASITGPQILLHSRSPSLKLKLKPSSAFLLFPNPPFSAKCTRRRAFCSINSNSKPHASTSIVPDLLHYLNHSWTQFHATAEAKRQLLAAGFHMLNENQDWDIKPGGRYFFTRNMSCLVAFAVGEKYNVGDAFHVIAAHTDSPCLKLKPKTASCKCNYSMVNVQTYGAGLWYTWFDRDLSVAGRVILRNGDNSFMHKLVKVDRPILRIPTLAIHLDRLLSSSFGTVLDPKHSAHSIDSNLVDILEWNGEYRMGFSILVYSNTKELDVNQDGFKPNLETHLLPLLSIKSEDTSLESKEKNSALSSKSYHHSLLMQVLSDELNCDVDDIVNIELNVCDTQPSCLGGGNSEFIFSGRLDNLASSYCALRALIDSCESPGNLASEHAIRMVALFDNEEVGSGSIQGAGAPTMFQAMRRIVGDLANNYVGEGSFERTIRQSFLVSADMAHGVHPNFMDKHEELHRPELQKGLVIKHNANQRYATSGITSFLFKEVGKIHNLPTQDFAVRNDMGCGSTIGPILASGVGIRTVDCGIAQLSMHSIREMCGKEDIDIAYKHFKAFYQSFSSVDKMLTVDN</sequence>
<accession>A0A8T0KU87</accession>
<evidence type="ECO:0000256" key="9">
    <source>
        <dbReference type="ARBA" id="ARBA00022833"/>
    </source>
</evidence>
<evidence type="ECO:0000256" key="4">
    <source>
        <dbReference type="ARBA" id="ARBA00011965"/>
    </source>
</evidence>
<dbReference type="SUPFAM" id="SSF53187">
    <property type="entry name" value="Zn-dependent exopeptidases"/>
    <property type="match status" value="1"/>
</dbReference>
<dbReference type="InterPro" id="IPR001948">
    <property type="entry name" value="Peptidase_M18"/>
</dbReference>
<keyword evidence="8 11" id="KW-0378">Hydrolase</keyword>
<name>A0A8T0KU87_PHAAN</name>
<dbReference type="GO" id="GO:0008237">
    <property type="term" value="F:metallopeptidase activity"/>
    <property type="evidence" value="ECO:0007669"/>
    <property type="project" value="UniProtKB-KW"/>
</dbReference>
<comment type="caution">
    <text evidence="12">The sequence shown here is derived from an EMBL/GenBank/DDBJ whole genome shotgun (WGS) entry which is preliminary data.</text>
</comment>
<evidence type="ECO:0000313" key="12">
    <source>
        <dbReference type="EMBL" id="KAG2401853.1"/>
    </source>
</evidence>
<protein>
    <recommendedName>
        <fullName evidence="4">aspartyl aminopeptidase</fullName>
        <ecNumber evidence="4">3.4.11.21</ecNumber>
    </recommendedName>
</protein>
<reference evidence="12 13" key="1">
    <citation type="submission" date="2020-05" db="EMBL/GenBank/DDBJ databases">
        <title>Vigna angularis (adzuki bean) Var. LongXiaoDou No. 4 denovo assembly.</title>
        <authorList>
            <person name="Xiang H."/>
        </authorList>
    </citation>
    <scope>NUCLEOTIDE SEQUENCE [LARGE SCALE GENOMIC DNA]</scope>
    <source>
        <tissue evidence="12">Leaf</tissue>
    </source>
</reference>
<dbReference type="InterPro" id="IPR023358">
    <property type="entry name" value="Peptidase_M18_dom2"/>
</dbReference>
<proteinExistence type="inferred from homology"/>
<dbReference type="Pfam" id="PF02127">
    <property type="entry name" value="Peptidase_M18"/>
    <property type="match status" value="2"/>
</dbReference>
<dbReference type="AlphaFoldDB" id="A0A8T0KU87"/>
<dbReference type="PRINTS" id="PR00932">
    <property type="entry name" value="AMINO1PTASE"/>
</dbReference>
<dbReference type="Gene3D" id="2.30.250.10">
    <property type="entry name" value="Aminopeptidase i, Domain 2"/>
    <property type="match status" value="1"/>
</dbReference>
<evidence type="ECO:0000256" key="2">
    <source>
        <dbReference type="ARBA" id="ARBA00001947"/>
    </source>
</evidence>
<evidence type="ECO:0000256" key="7">
    <source>
        <dbReference type="ARBA" id="ARBA00022723"/>
    </source>
</evidence>
<evidence type="ECO:0000256" key="5">
    <source>
        <dbReference type="ARBA" id="ARBA00022438"/>
    </source>
</evidence>
<keyword evidence="6 11" id="KW-0645">Protease</keyword>
<dbReference type="GO" id="GO:0004177">
    <property type="term" value="F:aminopeptidase activity"/>
    <property type="evidence" value="ECO:0007669"/>
    <property type="project" value="UniProtKB-KW"/>
</dbReference>
<evidence type="ECO:0000256" key="3">
    <source>
        <dbReference type="ARBA" id="ARBA00008290"/>
    </source>
</evidence>
<dbReference type="CDD" id="cd05658">
    <property type="entry name" value="M18_DAP"/>
    <property type="match status" value="1"/>
</dbReference>
<dbReference type="Gene3D" id="3.40.630.10">
    <property type="entry name" value="Zn peptidases"/>
    <property type="match status" value="2"/>
</dbReference>
<dbReference type="GO" id="GO:0005737">
    <property type="term" value="C:cytoplasm"/>
    <property type="evidence" value="ECO:0007669"/>
    <property type="project" value="UniProtKB-ARBA"/>
</dbReference>
<dbReference type="GO" id="GO:0008270">
    <property type="term" value="F:zinc ion binding"/>
    <property type="evidence" value="ECO:0007669"/>
    <property type="project" value="InterPro"/>
</dbReference>
<dbReference type="Proteomes" id="UP000743370">
    <property type="component" value="Unassembled WGS sequence"/>
</dbReference>
<keyword evidence="9 11" id="KW-0862">Zinc</keyword>
<dbReference type="EC" id="3.4.11.21" evidence="4"/>
<dbReference type="EMBL" id="JABFOF010000003">
    <property type="protein sequence ID" value="KAG2401853.1"/>
    <property type="molecule type" value="Genomic_DNA"/>
</dbReference>
<evidence type="ECO:0000256" key="1">
    <source>
        <dbReference type="ARBA" id="ARBA00001335"/>
    </source>
</evidence>